<evidence type="ECO:0008006" key="7">
    <source>
        <dbReference type="Google" id="ProtNLM"/>
    </source>
</evidence>
<feature type="chain" id="PRO_5029449119" description="MurNAc-LAA domain-containing protein" evidence="2">
    <location>
        <begin position="22"/>
        <end position="829"/>
    </location>
</feature>
<dbReference type="GO" id="GO:0008745">
    <property type="term" value="F:N-acetylmuramoyl-L-alanine amidase activity"/>
    <property type="evidence" value="ECO:0007669"/>
    <property type="project" value="InterPro"/>
</dbReference>
<sequence>MKYICYLIIALFLLNANKGYSQDLSGVTILVNPGHGGFDSDDRNIPFGKFKPGDQNGFWESQSNFDKGIQLRELLENAGATVVMSRLSNNPTVYKTDEAGNIVTDEDGDPIIIYTDDTPLTQIVRMANEAEADYMLSIHSNAGVTNYVLQLYAGVDPGDTHVYPTATPFSDRSREISTVIAKNLYENEVNSWASEYTVRGDKTFGRTVMGWSNGYGVLRGLTVPGCISEGSMHDYIPETRRLMNMEYKWLEAWHFYKSFCEIFNAGTIPTGNIAGSVHDSRNKDMGSHVKIRNSKDELLALNNAVVTVNPGNLTYTTDDIDNGVFVFKQLAPGKYTVNVAADQYFDKTYELEVKAGETSYLDARLDMQRLTPPEVINYSPQVGEDEVVECNTKIIFEFNWDVDVESAIAAFSITPEVKGSIVFEDSQHRMIFSPDKPYEISTLYTVKLDKSLKHPGELSMENDFSFQFFTNNRNQLELLGCYPTPGMEYVNYGTSAPFEFRFDNKLNSTLARDAVKIYDSKGEEISKVPRSIKVNSVSAPYGSLAFTLSGGLIENETYRVVIDRNMVDVNGIDIVEPMDYTFKAVDIRVTDRTVGMDMEATGAFTYSSENSVEVASASTSRNTSKVLFGAASCLLKYTFAADEANGVVAYQTTAGFPVDATRAIGMHILGDLTGNEVWLQLSSADGDVQELKLTDLTFCDWSFVEVSLDALPAGKTYTFTGLKIRQKERPLTNTGTIYIDNVLVYDNTLTSITSETVSTFSFSYIAETNEVVANSEEIVCMKLYSLSGKLLRYVDTSRMSLGGLPKGICIMEAGFSSGGTVSQKIFVGN</sequence>
<organism evidence="5 6">
    <name type="scientific">Bacteroides salyersiae</name>
    <dbReference type="NCBI Taxonomy" id="291644"/>
    <lineage>
        <taxon>Bacteria</taxon>
        <taxon>Pseudomonadati</taxon>
        <taxon>Bacteroidota</taxon>
        <taxon>Bacteroidia</taxon>
        <taxon>Bacteroidales</taxon>
        <taxon>Bacteroidaceae</taxon>
        <taxon>Bacteroides</taxon>
    </lineage>
</organism>
<evidence type="ECO:0000259" key="3">
    <source>
        <dbReference type="Pfam" id="PF01520"/>
    </source>
</evidence>
<dbReference type="AlphaFoldDB" id="A0A7J4XJB3"/>
<proteinExistence type="predicted"/>
<dbReference type="Gene3D" id="2.60.40.1120">
    <property type="entry name" value="Carboxypeptidase-like, regulatory domain"/>
    <property type="match status" value="1"/>
</dbReference>
<dbReference type="InterPro" id="IPR013784">
    <property type="entry name" value="Carb-bd-like_fold"/>
</dbReference>
<dbReference type="Pfam" id="PF13205">
    <property type="entry name" value="Big_5"/>
    <property type="match status" value="1"/>
</dbReference>
<dbReference type="CDD" id="cd02696">
    <property type="entry name" value="MurNAc-LAA"/>
    <property type="match status" value="1"/>
</dbReference>
<feature type="signal peptide" evidence="2">
    <location>
        <begin position="1"/>
        <end position="21"/>
    </location>
</feature>
<dbReference type="InterPro" id="IPR002508">
    <property type="entry name" value="MurNAc-LAA_cat"/>
</dbReference>
<dbReference type="Gene3D" id="2.60.40.3710">
    <property type="match status" value="1"/>
</dbReference>
<dbReference type="Proteomes" id="UP000422221">
    <property type="component" value="Unassembled WGS sequence"/>
</dbReference>
<dbReference type="GO" id="GO:0009253">
    <property type="term" value="P:peptidoglycan catabolic process"/>
    <property type="evidence" value="ECO:0007669"/>
    <property type="project" value="InterPro"/>
</dbReference>
<name>A0A7J4XJB3_9BACE</name>
<dbReference type="Pfam" id="PF13620">
    <property type="entry name" value="CarboxypepD_reg"/>
    <property type="match status" value="1"/>
</dbReference>
<evidence type="ECO:0000256" key="1">
    <source>
        <dbReference type="ARBA" id="ARBA00022729"/>
    </source>
</evidence>
<evidence type="ECO:0000259" key="4">
    <source>
        <dbReference type="Pfam" id="PF13205"/>
    </source>
</evidence>
<protein>
    <recommendedName>
        <fullName evidence="7">MurNAc-LAA domain-containing protein</fullName>
    </recommendedName>
</protein>
<dbReference type="EMBL" id="VWMK01000008">
    <property type="protein sequence ID" value="KAA3765859.1"/>
    <property type="molecule type" value="Genomic_DNA"/>
</dbReference>
<dbReference type="Pfam" id="PF01520">
    <property type="entry name" value="Amidase_3"/>
    <property type="match status" value="1"/>
</dbReference>
<reference evidence="5 6" key="1">
    <citation type="journal article" date="2019" name="Nat. Med.">
        <title>A library of human gut bacterial isolates paired with longitudinal multiomics data enables mechanistic microbiome research.</title>
        <authorList>
            <person name="Poyet M."/>
            <person name="Groussin M."/>
            <person name="Gibbons S.M."/>
            <person name="Avila-Pacheco J."/>
            <person name="Jiang X."/>
            <person name="Kearney S.M."/>
            <person name="Perrotta A.R."/>
            <person name="Berdy B."/>
            <person name="Zhao S."/>
            <person name="Lieberman T.D."/>
            <person name="Swanson P.K."/>
            <person name="Smith M."/>
            <person name="Roesemann S."/>
            <person name="Alexander J.E."/>
            <person name="Rich S.A."/>
            <person name="Livny J."/>
            <person name="Vlamakis H."/>
            <person name="Clish C."/>
            <person name="Bullock K."/>
            <person name="Deik A."/>
            <person name="Scott J."/>
            <person name="Pierce K.A."/>
            <person name="Xavier R.J."/>
            <person name="Alm E.J."/>
        </authorList>
    </citation>
    <scope>NUCLEOTIDE SEQUENCE [LARGE SCALE GENOMIC DNA]</scope>
    <source>
        <strain evidence="5 6">BIOML-A10</strain>
    </source>
</reference>
<evidence type="ECO:0000313" key="5">
    <source>
        <dbReference type="EMBL" id="KAA3765859.1"/>
    </source>
</evidence>
<evidence type="ECO:0000256" key="2">
    <source>
        <dbReference type="SAM" id="SignalP"/>
    </source>
</evidence>
<dbReference type="SUPFAM" id="SSF53187">
    <property type="entry name" value="Zn-dependent exopeptidases"/>
    <property type="match status" value="1"/>
</dbReference>
<dbReference type="GO" id="GO:0030246">
    <property type="term" value="F:carbohydrate binding"/>
    <property type="evidence" value="ECO:0007669"/>
    <property type="project" value="InterPro"/>
</dbReference>
<dbReference type="InterPro" id="IPR032812">
    <property type="entry name" value="SbsA_Ig"/>
</dbReference>
<keyword evidence="1 2" id="KW-0732">Signal</keyword>
<gene>
    <name evidence="5" type="ORF">F3F73_09885</name>
</gene>
<accession>A0A7J4XJB3</accession>
<evidence type="ECO:0000313" key="6">
    <source>
        <dbReference type="Proteomes" id="UP000422221"/>
    </source>
</evidence>
<feature type="domain" description="SbsA Ig-like" evidence="4">
    <location>
        <begin position="371"/>
        <end position="468"/>
    </location>
</feature>
<feature type="domain" description="MurNAc-LAA" evidence="3">
    <location>
        <begin position="29"/>
        <end position="247"/>
    </location>
</feature>
<dbReference type="Gene3D" id="3.40.630.40">
    <property type="entry name" value="Zn-dependent exopeptidases"/>
    <property type="match status" value="1"/>
</dbReference>
<comment type="caution">
    <text evidence="5">The sequence shown here is derived from an EMBL/GenBank/DDBJ whole genome shotgun (WGS) entry which is preliminary data.</text>
</comment>
<dbReference type="SUPFAM" id="SSF49452">
    <property type="entry name" value="Starch-binding domain-like"/>
    <property type="match status" value="1"/>
</dbReference>
<dbReference type="RefSeq" id="WP_130058200.1">
    <property type="nucleotide sequence ID" value="NZ_JADNPJ010000004.1"/>
</dbReference>